<accession>A0ABR4N971</accession>
<dbReference type="SMART" id="SM00696">
    <property type="entry name" value="DM9"/>
    <property type="match status" value="2"/>
</dbReference>
<evidence type="ECO:0000313" key="2">
    <source>
        <dbReference type="EMBL" id="KAL2916006.1"/>
    </source>
</evidence>
<feature type="domain" description="Chitin-binding type-3" evidence="1">
    <location>
        <begin position="8"/>
        <end position="42"/>
    </location>
</feature>
<dbReference type="Proteomes" id="UP001527925">
    <property type="component" value="Unassembled WGS sequence"/>
</dbReference>
<dbReference type="InterPro" id="IPR003610">
    <property type="entry name" value="CBM5/12"/>
</dbReference>
<proteinExistence type="predicted"/>
<dbReference type="PANTHER" id="PTHR31649:SF1">
    <property type="entry name" value="FARNESOIC ACID O-METHYL TRANSFERASE DOMAIN-CONTAINING PROTEIN"/>
    <property type="match status" value="1"/>
</dbReference>
<comment type="caution">
    <text evidence="2">The sequence shown here is derived from an EMBL/GenBank/DDBJ whole genome shotgun (WGS) entry which is preliminary data.</text>
</comment>
<organism evidence="2 3">
    <name type="scientific">Polyrhizophydium stewartii</name>
    <dbReference type="NCBI Taxonomy" id="2732419"/>
    <lineage>
        <taxon>Eukaryota</taxon>
        <taxon>Fungi</taxon>
        <taxon>Fungi incertae sedis</taxon>
        <taxon>Chytridiomycota</taxon>
        <taxon>Chytridiomycota incertae sedis</taxon>
        <taxon>Chytridiomycetes</taxon>
        <taxon>Rhizophydiales</taxon>
        <taxon>Rhizophydiales incertae sedis</taxon>
        <taxon>Polyrhizophydium</taxon>
    </lineage>
</organism>
<dbReference type="EMBL" id="JADGIZ020000019">
    <property type="protein sequence ID" value="KAL2916006.1"/>
    <property type="molecule type" value="Genomic_DNA"/>
</dbReference>
<evidence type="ECO:0000259" key="1">
    <source>
        <dbReference type="Pfam" id="PF02839"/>
    </source>
</evidence>
<dbReference type="InterPro" id="IPR006616">
    <property type="entry name" value="DM9_repeat"/>
</dbReference>
<keyword evidence="3" id="KW-1185">Reference proteome</keyword>
<dbReference type="Pfam" id="PF02839">
    <property type="entry name" value="CBM_5_12"/>
    <property type="match status" value="1"/>
</dbReference>
<reference evidence="2 3" key="1">
    <citation type="submission" date="2023-09" db="EMBL/GenBank/DDBJ databases">
        <title>Pangenome analysis of Batrachochytrium dendrobatidis and related Chytrids.</title>
        <authorList>
            <person name="Yacoub M.N."/>
            <person name="Stajich J.E."/>
            <person name="James T.Y."/>
        </authorList>
    </citation>
    <scope>NUCLEOTIDE SEQUENCE [LARGE SCALE GENOMIC DNA]</scope>
    <source>
        <strain evidence="2 3">JEL0888</strain>
    </source>
</reference>
<evidence type="ECO:0000313" key="3">
    <source>
        <dbReference type="Proteomes" id="UP001527925"/>
    </source>
</evidence>
<dbReference type="Gene3D" id="2.10.10.20">
    <property type="entry name" value="Carbohydrate-binding module superfamily 5/12"/>
    <property type="match status" value="1"/>
</dbReference>
<dbReference type="PANTHER" id="PTHR31649">
    <property type="entry name" value="AGAP009604-PA"/>
    <property type="match status" value="1"/>
</dbReference>
<protein>
    <recommendedName>
        <fullName evidence="1">Chitin-binding type-3 domain-containing protein</fullName>
    </recommendedName>
</protein>
<sequence>MFGGGYAAWAPGNQYAPGTMVNYNGQVWRCIQCMPGQAMQYWVVETSFGQQGMQPGYGQPMMGQPGYGQPMMGQQGMQPGYGQPMMGQPMMGQPMMGQPGISWVPCAGGQIPPNAIQCGREADGSPLFVARAPIDGGIHIGKAHHGWSHANIGFAGQERQIGEYEILVGNPASIRWARSHGHFNPQSVGGVPVEGGREAGGQPLFIARAEEWGGMHIGKVGMHLDGCLIPYGGEEVTRHHYEIMLMN</sequence>
<gene>
    <name evidence="2" type="ORF">HK105_204430</name>
</gene>
<name>A0ABR4N971_9FUNG</name>
<dbReference type="Pfam" id="PF11901">
    <property type="entry name" value="DM9"/>
    <property type="match status" value="1"/>
</dbReference>